<reference evidence="1 2" key="1">
    <citation type="journal article" date="2009" name="Stand. Genomic Sci.">
        <title>Complete genome sequence of Saccharomonospora viridis type strain (P101).</title>
        <authorList>
            <person name="Pati A."/>
            <person name="Sikorski J."/>
            <person name="Nolan M."/>
            <person name="Lapidus A."/>
            <person name="Copeland A."/>
            <person name="Glavina Del Rio T."/>
            <person name="Lucas S."/>
            <person name="Chen F."/>
            <person name="Tice H."/>
            <person name="Pitluck S."/>
            <person name="Cheng J.F."/>
            <person name="Chertkov O."/>
            <person name="Brettin T."/>
            <person name="Han C."/>
            <person name="Detter J.C."/>
            <person name="Kuske C."/>
            <person name="Bruce D."/>
            <person name="Goodwin L."/>
            <person name="Chain P."/>
            <person name="D'haeseleer P."/>
            <person name="Chen A."/>
            <person name="Palaniappan K."/>
            <person name="Ivanova N."/>
            <person name="Mavromatis K."/>
            <person name="Mikhailova N."/>
            <person name="Rohde M."/>
            <person name="Tindall B.J."/>
            <person name="Goker M."/>
            <person name="Bristow J."/>
            <person name="Eisen J.A."/>
            <person name="Markowitz V."/>
            <person name="Hugenholtz P."/>
            <person name="Kyrpides N.C."/>
            <person name="Klenk H.P."/>
        </authorList>
    </citation>
    <scope>NUCLEOTIDE SEQUENCE [LARGE SCALE GENOMIC DNA]</scope>
    <source>
        <strain evidence="2">ATCC 15386 / DSM 43017 / JCM 3036 / NBRC 12207 / P101</strain>
    </source>
</reference>
<dbReference type="Proteomes" id="UP000000841">
    <property type="component" value="Chromosome"/>
</dbReference>
<dbReference type="STRING" id="471857.Svir_03820"/>
<evidence type="ECO:0000313" key="1">
    <source>
        <dbReference type="EMBL" id="ACU95459.1"/>
    </source>
</evidence>
<dbReference type="AlphaFoldDB" id="C7MTI9"/>
<dbReference type="KEGG" id="svi:Svir_03820"/>
<name>C7MTI9_SACVD</name>
<keyword evidence="2" id="KW-1185">Reference proteome</keyword>
<dbReference type="EMBL" id="CP001683">
    <property type="protein sequence ID" value="ACU95459.1"/>
    <property type="molecule type" value="Genomic_DNA"/>
</dbReference>
<organism evidence="1 2">
    <name type="scientific">Saccharomonospora viridis (strain ATCC 15386 / DSM 43017 / JCM 3036 / CCUG 5913 / NBRC 12207 / NCIMB 9602 / P101)</name>
    <name type="common">Thermoactinomyces viridis</name>
    <dbReference type="NCBI Taxonomy" id="471857"/>
    <lineage>
        <taxon>Bacteria</taxon>
        <taxon>Bacillati</taxon>
        <taxon>Actinomycetota</taxon>
        <taxon>Actinomycetes</taxon>
        <taxon>Pseudonocardiales</taxon>
        <taxon>Pseudonocardiaceae</taxon>
        <taxon>Saccharomonospora</taxon>
    </lineage>
</organism>
<gene>
    <name evidence="1" type="ordered locus">Svir_03820</name>
</gene>
<dbReference type="HOGENOM" id="CLU_1045415_0_0_11"/>
<accession>C7MTI9</accession>
<sequence>MELWLRLSPLLGCMAAGLGLLFWSQWRSARKEQREHVEALTALAARLGGTMVSDPEKATAWSAELLRPFKNYTGGFINWLATVRRPRFEIALDFVRGPWRLRVTEVSMERRGSTGGVTHHEHRIEVITAPLPPVKLARRLYTDFLGRPLKPGHVLSEGTAVISEPPVTVARQQGEWQRLRLPGHYDSQYAVFANDLGAANRMLNRDVLEYLVENASVLPFVLTFEDGFFYATMPYRIGPNTLPKTLEAVLGLLERVPGAAPTHAQR</sequence>
<dbReference type="eggNOG" id="ENOG5032A4C">
    <property type="taxonomic scope" value="Bacteria"/>
</dbReference>
<proteinExistence type="predicted"/>
<protein>
    <submittedName>
        <fullName evidence="1">Uncharacterized protein</fullName>
    </submittedName>
</protein>
<dbReference type="RefSeq" id="WP_012795892.1">
    <property type="nucleotide sequence ID" value="NC_013159.1"/>
</dbReference>
<evidence type="ECO:0000313" key="2">
    <source>
        <dbReference type="Proteomes" id="UP000000841"/>
    </source>
</evidence>